<evidence type="ECO:0000259" key="10">
    <source>
        <dbReference type="Pfam" id="PF09177"/>
    </source>
</evidence>
<dbReference type="CDD" id="cd21442">
    <property type="entry name" value="SNARE_NTD_STX6-like"/>
    <property type="match status" value="1"/>
</dbReference>
<dbReference type="AlphaFoldDB" id="A0A200RDY3"/>
<dbReference type="PANTHER" id="PTHR34949:SF3">
    <property type="entry name" value="OS08G0244100 PROTEIN"/>
    <property type="match status" value="1"/>
</dbReference>
<dbReference type="SUPFAM" id="SSF47661">
    <property type="entry name" value="t-snare proteins"/>
    <property type="match status" value="1"/>
</dbReference>
<dbReference type="Pfam" id="PF09177">
    <property type="entry name" value="STX6_10_61_N"/>
    <property type="match status" value="1"/>
</dbReference>
<dbReference type="EMBL" id="MVGT01000009">
    <property type="protein sequence ID" value="OVA20925.1"/>
    <property type="molecule type" value="Genomic_DNA"/>
</dbReference>
<evidence type="ECO:0000256" key="8">
    <source>
        <dbReference type="ARBA" id="ARBA00037801"/>
    </source>
</evidence>
<evidence type="ECO:0000256" key="4">
    <source>
        <dbReference type="ARBA" id="ARBA00022927"/>
    </source>
</evidence>
<organism evidence="11 12">
    <name type="scientific">Macleaya cordata</name>
    <name type="common">Five-seeded plume-poppy</name>
    <name type="synonym">Bocconia cordata</name>
    <dbReference type="NCBI Taxonomy" id="56857"/>
    <lineage>
        <taxon>Eukaryota</taxon>
        <taxon>Viridiplantae</taxon>
        <taxon>Streptophyta</taxon>
        <taxon>Embryophyta</taxon>
        <taxon>Tracheophyta</taxon>
        <taxon>Spermatophyta</taxon>
        <taxon>Magnoliopsida</taxon>
        <taxon>Ranunculales</taxon>
        <taxon>Papaveraceae</taxon>
        <taxon>Papaveroideae</taxon>
        <taxon>Macleaya</taxon>
    </lineage>
</organism>
<keyword evidence="3" id="KW-0812">Transmembrane</keyword>
<evidence type="ECO:0000256" key="1">
    <source>
        <dbReference type="ARBA" id="ARBA00009063"/>
    </source>
</evidence>
<dbReference type="FunCoup" id="A0A200RDY3">
    <property type="interactions" value="1162"/>
</dbReference>
<evidence type="ECO:0000256" key="7">
    <source>
        <dbReference type="ARBA" id="ARBA00023136"/>
    </source>
</evidence>
<evidence type="ECO:0000256" key="5">
    <source>
        <dbReference type="ARBA" id="ARBA00022989"/>
    </source>
</evidence>
<dbReference type="GO" id="GO:0016020">
    <property type="term" value="C:membrane"/>
    <property type="evidence" value="ECO:0007669"/>
    <property type="project" value="InterPro"/>
</dbReference>
<feature type="domain" description="Syntaxin 6/10/61 N-terminal" evidence="10">
    <location>
        <begin position="14"/>
        <end position="106"/>
    </location>
</feature>
<accession>A0A200RDY3</accession>
<evidence type="ECO:0000256" key="9">
    <source>
        <dbReference type="SAM" id="MobiDB-lite"/>
    </source>
</evidence>
<keyword evidence="5" id="KW-1133">Transmembrane helix</keyword>
<keyword evidence="2" id="KW-0813">Transport</keyword>
<evidence type="ECO:0000256" key="6">
    <source>
        <dbReference type="ARBA" id="ARBA00023034"/>
    </source>
</evidence>
<keyword evidence="6" id="KW-0333">Golgi apparatus</keyword>
<protein>
    <submittedName>
        <fullName evidence="11">Syntaxin 6</fullName>
    </submittedName>
</protein>
<reference evidence="11 12" key="1">
    <citation type="journal article" date="2017" name="Mol. Plant">
        <title>The Genome of Medicinal Plant Macleaya cordata Provides New Insights into Benzylisoquinoline Alkaloids Metabolism.</title>
        <authorList>
            <person name="Liu X."/>
            <person name="Liu Y."/>
            <person name="Huang P."/>
            <person name="Ma Y."/>
            <person name="Qing Z."/>
            <person name="Tang Q."/>
            <person name="Cao H."/>
            <person name="Cheng P."/>
            <person name="Zheng Y."/>
            <person name="Yuan Z."/>
            <person name="Zhou Y."/>
            <person name="Liu J."/>
            <person name="Tang Z."/>
            <person name="Zhuo Y."/>
            <person name="Zhang Y."/>
            <person name="Yu L."/>
            <person name="Huang J."/>
            <person name="Yang P."/>
            <person name="Peng Q."/>
            <person name="Zhang J."/>
            <person name="Jiang W."/>
            <person name="Zhang Z."/>
            <person name="Lin K."/>
            <person name="Ro D.K."/>
            <person name="Chen X."/>
            <person name="Xiong X."/>
            <person name="Shang Y."/>
            <person name="Huang S."/>
            <person name="Zeng J."/>
        </authorList>
    </citation>
    <scope>NUCLEOTIDE SEQUENCE [LARGE SCALE GENOMIC DNA]</scope>
    <source>
        <strain evidence="12">cv. BLH2017</strain>
        <tissue evidence="11">Root</tissue>
    </source>
</reference>
<dbReference type="InParanoid" id="A0A200RDY3"/>
<name>A0A200RDY3_MACCD</name>
<proteinExistence type="inferred from homology"/>
<dbReference type="PANTHER" id="PTHR34949">
    <property type="entry name" value="OS05G0443700 PROTEIN"/>
    <property type="match status" value="1"/>
</dbReference>
<dbReference type="Proteomes" id="UP000195402">
    <property type="component" value="Unassembled WGS sequence"/>
</dbReference>
<feature type="compositionally biased region" description="Basic and acidic residues" evidence="9">
    <location>
        <begin position="148"/>
        <end position="159"/>
    </location>
</feature>
<evidence type="ECO:0000313" key="11">
    <source>
        <dbReference type="EMBL" id="OVA20925.1"/>
    </source>
</evidence>
<dbReference type="STRING" id="56857.A0A200RDY3"/>
<comment type="similarity">
    <text evidence="1">Belongs to the syntaxin family.</text>
</comment>
<dbReference type="GO" id="GO:0015031">
    <property type="term" value="P:protein transport"/>
    <property type="evidence" value="ECO:0007669"/>
    <property type="project" value="UniProtKB-KW"/>
</dbReference>
<evidence type="ECO:0000313" key="12">
    <source>
        <dbReference type="Proteomes" id="UP000195402"/>
    </source>
</evidence>
<dbReference type="OMA" id="RYDMPNH"/>
<evidence type="ECO:0000256" key="2">
    <source>
        <dbReference type="ARBA" id="ARBA00022448"/>
    </source>
</evidence>
<sequence>MMVVANSFDLWQKDVFFSAAEEVQNSTDIMESVYRTWVRARKEGLELNDSNELRRELQTALGTAKWQLDEFERAIRLSHGYRTEDNTTTRHKQFITAIEDQISRVETALKDSFTEEGNQPLRWVNLDEEERDDLAAFLSGSSSATSQSRKDDSVEMGSGKDAHLHIDDAHEKEIPEFKRKGFKEILTINKDSKYVVELEAKENPGTMDDINCQAERLTGQRRTWSSPNFGAWKIVIADEDGRRKTLESTTELTNKRKGLKSSFRRQKGGEHLPTRGGISSSLDFRGISRLAQLRGWFGGFQRQSQSPRHMKFNSPLQVKDENIFQCGKTFRSKYVRNLFDV</sequence>
<feature type="region of interest" description="Disordered" evidence="9">
    <location>
        <begin position="137"/>
        <end position="159"/>
    </location>
</feature>
<dbReference type="GO" id="GO:0048193">
    <property type="term" value="P:Golgi vesicle transport"/>
    <property type="evidence" value="ECO:0007669"/>
    <property type="project" value="InterPro"/>
</dbReference>
<dbReference type="FunFam" id="1.20.58.90:FF:000004">
    <property type="entry name" value="Syntaxin 10"/>
    <property type="match status" value="1"/>
</dbReference>
<keyword evidence="7" id="KW-0472">Membrane</keyword>
<dbReference type="OrthoDB" id="1889309at2759"/>
<dbReference type="Gene3D" id="1.20.58.90">
    <property type="match status" value="1"/>
</dbReference>
<comment type="subcellular location">
    <subcellularLocation>
        <location evidence="8">Golgi apparatus</location>
        <location evidence="8">trans-Golgi network membrane</location>
        <topology evidence="8">Single-pass type IV membrane protein</topology>
    </subcellularLocation>
</comment>
<dbReference type="InterPro" id="IPR015260">
    <property type="entry name" value="Syntaxin-6/10/61_N"/>
</dbReference>
<gene>
    <name evidence="11" type="ORF">BVC80_8839g11</name>
</gene>
<evidence type="ECO:0000256" key="3">
    <source>
        <dbReference type="ARBA" id="ARBA00022692"/>
    </source>
</evidence>
<dbReference type="InterPro" id="IPR010989">
    <property type="entry name" value="SNARE"/>
</dbReference>
<keyword evidence="12" id="KW-1185">Reference proteome</keyword>
<comment type="caution">
    <text evidence="11">The sequence shown here is derived from an EMBL/GenBank/DDBJ whole genome shotgun (WGS) entry which is preliminary data.</text>
</comment>
<keyword evidence="4" id="KW-0653">Protein transport</keyword>
<dbReference type="GO" id="GO:0005794">
    <property type="term" value="C:Golgi apparatus"/>
    <property type="evidence" value="ECO:0007669"/>
    <property type="project" value="UniProtKB-SubCell"/>
</dbReference>